<dbReference type="InterPro" id="IPR046848">
    <property type="entry name" value="E_motif"/>
</dbReference>
<feature type="repeat" description="PPR" evidence="2">
    <location>
        <begin position="182"/>
        <end position="216"/>
    </location>
</feature>
<dbReference type="GO" id="GO:0009451">
    <property type="term" value="P:RNA modification"/>
    <property type="evidence" value="ECO:0007669"/>
    <property type="project" value="InterPro"/>
</dbReference>
<accession>A0A1J7GMV5</accession>
<evidence type="ECO:0000256" key="1">
    <source>
        <dbReference type="ARBA" id="ARBA00022737"/>
    </source>
</evidence>
<gene>
    <name evidence="3" type="ORF">TanjilG_15704</name>
</gene>
<dbReference type="GO" id="GO:0003729">
    <property type="term" value="F:mRNA binding"/>
    <property type="evidence" value="ECO:0007669"/>
    <property type="project" value="EnsemblPlants"/>
</dbReference>
<dbReference type="Proteomes" id="UP000188354">
    <property type="component" value="Chromosome LG11"/>
</dbReference>
<dbReference type="PANTHER" id="PTHR47926:SF413">
    <property type="entry name" value="REPEAT (TPR)-LIKE SUPERFAMILY PROTEIN, PUTATIVE-RELATED"/>
    <property type="match status" value="1"/>
</dbReference>
<feature type="repeat" description="PPR" evidence="2">
    <location>
        <begin position="376"/>
        <end position="410"/>
    </location>
</feature>
<feature type="repeat" description="PPR" evidence="2">
    <location>
        <begin position="275"/>
        <end position="309"/>
    </location>
</feature>
<dbReference type="Pfam" id="PF02622">
    <property type="entry name" value="DUF179"/>
    <property type="match status" value="1"/>
</dbReference>
<sequence length="833" mass="92164">MQVSIAVRVPSWFSRRKLLDDKLCDLHKCTNLHHINQIHAQILKSNLHHDPYIVPKLISALSLHRHLISAVNVFNQFPDPNVHVFNSLIRAHASNNSHPSHSFNAFFDMQCSGLHPDNFTYSFLLKACNSLSLVQMVHAHVEKLGFYGDIFVPNALIDSYCKFGCVGIRAGMKLFMVMEERDVVSWNSMIGGLVKNGELDDACKLFDEMPKRDMVSWNTMLDGYAKAGEMNKAFGLFERMPERNVISWSTMVWGYSKAGDMAMARMLFDKCPMKNLIIWTTIISGYAEKGIVKEATVLYDKMEGVGLKPDDGFLISILAACAESGMLGLGKRIHASIQRCRFRCSTKVLNAFIDMYAKCGCLDAAFGIFSGMSKRDLVSWNSMIHGLGIHGHGEKALKLFSRMVHEGFEPDKYTFIGLLCACTHAGLINEGRNYFYAMEKVYGIVPQVEHYGCMIDLLGRGGHLEEAFGLLSNMPMEPNVVVLGTLLGACRMHNDVDLAKAVCEHLFKLAPSDPGNFSLMSNIYAQAGDWVNVANVRLQMKSTGGQKPSGASSIEVNFGKKIDGTGGPTCLVQGCHLSSSSPSDDDKPTLNTDWRSFRAKLVAGEQLKKPEESSSLKNNNNPDIVVDHPSSLITIGDKWAHLIHEPEKGCLLIATEKLDGVHIFERTVILLLSMGPLGPSGIILNRSSLMSIRETRSTSLDVNGTFSSSPLFFGGPLEEGLFLVSPKEGDNGIHIDEVEKSGVFEEVIKGLYYGTKESVGCAAEMVKRNMIELEDFRFFDGYCGWEKEQLRDEIRAGYWTVAACSPSVVGLENVGSIGMWDEVLGLMGTRKVK</sequence>
<dbReference type="PANTHER" id="PTHR47926">
    <property type="entry name" value="PENTATRICOPEPTIDE REPEAT-CONTAINING PROTEIN"/>
    <property type="match status" value="1"/>
</dbReference>
<dbReference type="Gramene" id="OIW01840">
    <property type="protein sequence ID" value="OIW01840"/>
    <property type="gene ID" value="TanjilG_15704"/>
</dbReference>
<evidence type="ECO:0000313" key="4">
    <source>
        <dbReference type="Proteomes" id="UP000188354"/>
    </source>
</evidence>
<protein>
    <submittedName>
        <fullName evidence="3">Uncharacterized protein</fullName>
    </submittedName>
</protein>
<evidence type="ECO:0000313" key="3">
    <source>
        <dbReference type="EMBL" id="OIW01840.1"/>
    </source>
</evidence>
<dbReference type="SUPFAM" id="SSF143456">
    <property type="entry name" value="VC0467-like"/>
    <property type="match status" value="1"/>
</dbReference>
<proteinExistence type="predicted"/>
<keyword evidence="4" id="KW-1185">Reference proteome</keyword>
<dbReference type="InterPro" id="IPR003774">
    <property type="entry name" value="AlgH-like"/>
</dbReference>
<dbReference type="NCBIfam" id="TIGR00756">
    <property type="entry name" value="PPR"/>
    <property type="match status" value="5"/>
</dbReference>
<dbReference type="Pfam" id="PF01535">
    <property type="entry name" value="PPR"/>
    <property type="match status" value="4"/>
</dbReference>
<evidence type="ECO:0000256" key="2">
    <source>
        <dbReference type="PROSITE-ProRule" id="PRU00708"/>
    </source>
</evidence>
<dbReference type="InterPro" id="IPR002885">
    <property type="entry name" value="PPR_rpt"/>
</dbReference>
<dbReference type="AlphaFoldDB" id="A0A1J7GMV5"/>
<organism evidence="3 4">
    <name type="scientific">Lupinus angustifolius</name>
    <name type="common">Narrow-leaved blue lupine</name>
    <dbReference type="NCBI Taxonomy" id="3871"/>
    <lineage>
        <taxon>Eukaryota</taxon>
        <taxon>Viridiplantae</taxon>
        <taxon>Streptophyta</taxon>
        <taxon>Embryophyta</taxon>
        <taxon>Tracheophyta</taxon>
        <taxon>Spermatophyta</taxon>
        <taxon>Magnoliopsida</taxon>
        <taxon>eudicotyledons</taxon>
        <taxon>Gunneridae</taxon>
        <taxon>Pentapetalae</taxon>
        <taxon>rosids</taxon>
        <taxon>fabids</taxon>
        <taxon>Fabales</taxon>
        <taxon>Fabaceae</taxon>
        <taxon>Papilionoideae</taxon>
        <taxon>50 kb inversion clade</taxon>
        <taxon>genistoids sensu lato</taxon>
        <taxon>core genistoids</taxon>
        <taxon>Genisteae</taxon>
        <taxon>Lupinus</taxon>
    </lineage>
</organism>
<dbReference type="Gene3D" id="1.25.40.10">
    <property type="entry name" value="Tetratricopeptide repeat domain"/>
    <property type="match status" value="3"/>
</dbReference>
<dbReference type="Gene3D" id="3.40.1740.10">
    <property type="entry name" value="VC0467-like"/>
    <property type="match status" value="1"/>
</dbReference>
<keyword evidence="1" id="KW-0677">Repeat</keyword>
<dbReference type="FunFam" id="1.25.40.10:FF:000090">
    <property type="entry name" value="Pentatricopeptide repeat-containing protein, chloroplastic"/>
    <property type="match status" value="1"/>
</dbReference>
<feature type="repeat" description="PPR" evidence="2">
    <location>
        <begin position="217"/>
        <end position="247"/>
    </location>
</feature>
<reference evidence="3 4" key="1">
    <citation type="journal article" date="2017" name="Plant Biotechnol. J.">
        <title>A comprehensive draft genome sequence for lupin (Lupinus angustifolius), an emerging health food: insights into plant-microbe interactions and legume evolution.</title>
        <authorList>
            <person name="Hane J.K."/>
            <person name="Ming Y."/>
            <person name="Kamphuis L.G."/>
            <person name="Nelson M.N."/>
            <person name="Garg G."/>
            <person name="Atkins C.A."/>
            <person name="Bayer P.E."/>
            <person name="Bravo A."/>
            <person name="Bringans S."/>
            <person name="Cannon S."/>
            <person name="Edwards D."/>
            <person name="Foley R."/>
            <person name="Gao L.L."/>
            <person name="Harrison M.J."/>
            <person name="Huang W."/>
            <person name="Hurgobin B."/>
            <person name="Li S."/>
            <person name="Liu C.W."/>
            <person name="McGrath A."/>
            <person name="Morahan G."/>
            <person name="Murray J."/>
            <person name="Weller J."/>
            <person name="Jian J."/>
            <person name="Singh K.B."/>
        </authorList>
    </citation>
    <scope>NUCLEOTIDE SEQUENCE [LARGE SCALE GENOMIC DNA]</scope>
    <source>
        <strain evidence="4">cv. Tanjil</strain>
        <tissue evidence="3">Whole plant</tissue>
    </source>
</reference>
<dbReference type="InterPro" id="IPR011990">
    <property type="entry name" value="TPR-like_helical_dom_sf"/>
</dbReference>
<dbReference type="PROSITE" id="PS51375">
    <property type="entry name" value="PPR"/>
    <property type="match status" value="4"/>
</dbReference>
<dbReference type="EMBL" id="CM007371">
    <property type="protein sequence ID" value="OIW01840.1"/>
    <property type="molecule type" value="Genomic_DNA"/>
</dbReference>
<dbReference type="STRING" id="3871.A0A1J7GMV5"/>
<dbReference type="FunFam" id="1.25.40.10:FF:000557">
    <property type="entry name" value="Pentatricopeptide repeat-containing protein, chloroplastic"/>
    <property type="match status" value="1"/>
</dbReference>
<dbReference type="Pfam" id="PF20431">
    <property type="entry name" value="E_motif"/>
    <property type="match status" value="1"/>
</dbReference>
<dbReference type="InterPro" id="IPR046960">
    <property type="entry name" value="PPR_At4g14850-like_plant"/>
</dbReference>
<dbReference type="Pfam" id="PF13041">
    <property type="entry name" value="PPR_2"/>
    <property type="match status" value="3"/>
</dbReference>
<dbReference type="FunFam" id="1.25.40.10:FF:001497">
    <property type="entry name" value="Pentatricopeptide repeat-containing protein, chloroplastic"/>
    <property type="match status" value="1"/>
</dbReference>
<name>A0A1J7GMV5_LUPAN</name>